<dbReference type="AlphaFoldDB" id="A0A125MME8"/>
<dbReference type="InterPro" id="IPR047778">
    <property type="entry name" value="STM4014-like"/>
</dbReference>
<evidence type="ECO:0000313" key="1">
    <source>
        <dbReference type="EMBL" id="KWS03202.1"/>
    </source>
</evidence>
<keyword evidence="2" id="KW-1185">Reference proteome</keyword>
<reference evidence="1 2" key="1">
    <citation type="journal article" date="2014" name="Genome Announc.">
        <title>Draft Genome Sequence of Lysobacter capsici AZ78, a Bacterium Antagonistic to Plant-Pathogenic Oomycetes.</title>
        <authorList>
            <person name="Puopolo G."/>
            <person name="Sonego P."/>
            <person name="Engelen K."/>
            <person name="Pertot I."/>
        </authorList>
    </citation>
    <scope>NUCLEOTIDE SEQUENCE [LARGE SCALE GENOMIC DNA]</scope>
    <source>
        <strain evidence="1 2">AZ78</strain>
    </source>
</reference>
<comment type="caution">
    <text evidence="1">The sequence shown here is derived from an EMBL/GenBank/DDBJ whole genome shotgun (WGS) entry which is preliminary data.</text>
</comment>
<proteinExistence type="predicted"/>
<organism evidence="1 2">
    <name type="scientific">Lysobacter capsici AZ78</name>
    <dbReference type="NCBI Taxonomy" id="1444315"/>
    <lineage>
        <taxon>Bacteria</taxon>
        <taxon>Pseudomonadati</taxon>
        <taxon>Pseudomonadota</taxon>
        <taxon>Gammaproteobacteria</taxon>
        <taxon>Lysobacterales</taxon>
        <taxon>Lysobacteraceae</taxon>
        <taxon>Lysobacter</taxon>
    </lineage>
</organism>
<dbReference type="EMBL" id="JAJA02000001">
    <property type="protein sequence ID" value="KWS03202.1"/>
    <property type="molecule type" value="Genomic_DNA"/>
</dbReference>
<accession>A0A125MME8</accession>
<sequence>MPATPWLLIGPRGSRRIDGLQQALRARGLADAQVVDYASLLDEPARALETIARAPQALVKIESPGEAPALHAALIERGWRRLGEPGPKPHELEHGELAHQHYWYAGFSELLQRLPTDAHYLNPPDDIAGMSDKLACQQRFQAHAVAIPPLLGAVDGYDDLRERLRQHACSQVFIKARYGSSGAGVLAYRRNRQGREALYGSAEPVEQAGRLRVFNSLRPRRCSDSRQIAALIDAVATQGAYLERWIAKPRAPDAAAGHYDLRVIALDGQARQRIARASRSPLTNLHLGNRRFAPEQWLDDEAMRTLETATEHAAQAFARSRMIGFDLIVRDGRGWVLEANAFGDLLLNLHWQGRTPYQDQAWLRTRPNPETVREFAHV</sequence>
<dbReference type="SUPFAM" id="SSF56059">
    <property type="entry name" value="Glutathione synthetase ATP-binding domain-like"/>
    <property type="match status" value="1"/>
</dbReference>
<dbReference type="Proteomes" id="UP000023435">
    <property type="component" value="Unassembled WGS sequence"/>
</dbReference>
<name>A0A125MME8_9GAMM</name>
<evidence type="ECO:0000313" key="2">
    <source>
        <dbReference type="Proteomes" id="UP000023435"/>
    </source>
</evidence>
<protein>
    <submittedName>
        <fullName evidence="1">Periplasmic protein</fullName>
    </submittedName>
</protein>
<dbReference type="Gene3D" id="3.30.470.20">
    <property type="entry name" value="ATP-grasp fold, B domain"/>
    <property type="match status" value="1"/>
</dbReference>
<gene>
    <name evidence="1" type="ORF">AZ78_0748</name>
</gene>
<dbReference type="NCBIfam" id="NF038074">
    <property type="entry name" value="fam_STM4014"/>
    <property type="match status" value="1"/>
</dbReference>